<protein>
    <submittedName>
        <fullName evidence="2">Uncharacterized protein</fullName>
    </submittedName>
</protein>
<feature type="region of interest" description="Disordered" evidence="1">
    <location>
        <begin position="360"/>
        <end position="379"/>
    </location>
</feature>
<dbReference type="PANTHER" id="PTHR46984">
    <property type="entry name" value="LEUCINE-RICH REPEAT-CONTAINING PROTEIN 71"/>
    <property type="match status" value="1"/>
</dbReference>
<dbReference type="PANTHER" id="PTHR46984:SF1">
    <property type="entry name" value="LEUCINE-RICH REPEAT-CONTAINING PROTEIN 71"/>
    <property type="match status" value="1"/>
</dbReference>
<gene>
    <name evidence="2" type="ORF">PPAR1163_LOCUS2795</name>
</gene>
<evidence type="ECO:0000256" key="1">
    <source>
        <dbReference type="SAM" id="MobiDB-lite"/>
    </source>
</evidence>
<accession>A0A7S1XLH0</accession>
<dbReference type="InterPro" id="IPR053040">
    <property type="entry name" value="LRR-containing_protein_71"/>
</dbReference>
<dbReference type="SUPFAM" id="SSF52047">
    <property type="entry name" value="RNI-like"/>
    <property type="match status" value="1"/>
</dbReference>
<dbReference type="InterPro" id="IPR032675">
    <property type="entry name" value="LRR_dom_sf"/>
</dbReference>
<dbReference type="Gene3D" id="3.80.10.10">
    <property type="entry name" value="Ribonuclease Inhibitor"/>
    <property type="match status" value="1"/>
</dbReference>
<dbReference type="EMBL" id="HBGJ01004669">
    <property type="protein sequence ID" value="CAD9244447.1"/>
    <property type="molecule type" value="Transcribed_RNA"/>
</dbReference>
<name>A0A7S1XLH0_9STRA</name>
<reference evidence="2" key="1">
    <citation type="submission" date="2021-01" db="EMBL/GenBank/DDBJ databases">
        <authorList>
            <person name="Corre E."/>
            <person name="Pelletier E."/>
            <person name="Niang G."/>
            <person name="Scheremetjew M."/>
            <person name="Finn R."/>
            <person name="Kale V."/>
            <person name="Holt S."/>
            <person name="Cochrane G."/>
            <person name="Meng A."/>
            <person name="Brown T."/>
            <person name="Cohen L."/>
        </authorList>
    </citation>
    <scope>NUCLEOTIDE SEQUENCE</scope>
    <source>
        <strain evidence="2">CCMP2877</strain>
    </source>
</reference>
<sequence>MSCSCLRRGAAIDSDDEFLREPRVGGGACDSGSPAKPNAAKLFARGRRRKQRLRPTSVARGFDARRRERSGGVVRSKGDARGWDRAIDSLQCCGAKPNPHPNPNPNPHPHATTMVWTAAGNDAVELAEDFAFPDADGESFVDDLKAACAAAGVEPHPHMLAHPLTGAPVTAEVHVRNMQCDRNSLACLLEVLKAHPAVAALRFHNAALSQASVELLAARLPETTVGTLAVDFNDAAAVPDKSAYAALAGKASKLRVLSLRGCGLDEGAGLALAANLEVNVGLRALNLFQNFGLGDTFAGAAASALRFNAGLQSLCLGSAGFGAEGVLAMLRLVTRSEVTEAEAQRYADAEERVASFNAAAGGGKKGKKGADGPVEPLPPMKPLEAAEDGSDAKFMYGHASLARLSLVGNACAPAVAGQARALLLGPAAEKAGVKASLRLLDLRGCGFAPSPDVDALLEGLPGVMFFDEAA</sequence>
<dbReference type="AlphaFoldDB" id="A0A7S1XLH0"/>
<proteinExistence type="predicted"/>
<organism evidence="2">
    <name type="scientific">Phaeomonas parva</name>
    <dbReference type="NCBI Taxonomy" id="124430"/>
    <lineage>
        <taxon>Eukaryota</taxon>
        <taxon>Sar</taxon>
        <taxon>Stramenopiles</taxon>
        <taxon>Ochrophyta</taxon>
        <taxon>Pinguiophyceae</taxon>
        <taxon>Pinguiochrysidales</taxon>
        <taxon>Pinguiochrysidaceae</taxon>
        <taxon>Phaeomonas</taxon>
    </lineage>
</organism>
<evidence type="ECO:0000313" key="2">
    <source>
        <dbReference type="EMBL" id="CAD9244447.1"/>
    </source>
</evidence>